<dbReference type="EMBL" id="JABSTQ010006864">
    <property type="protein sequence ID" value="KAG0436555.1"/>
    <property type="molecule type" value="Genomic_DNA"/>
</dbReference>
<proteinExistence type="predicted"/>
<keyword evidence="2" id="KW-1185">Reference proteome</keyword>
<evidence type="ECO:0000313" key="1">
    <source>
        <dbReference type="EMBL" id="KAG0436555.1"/>
    </source>
</evidence>
<sequence length="331" mass="36943">MPAINGMGDGSQLEMASFRVAEFSDVVDWRPMLFQEPIIAQRACALCGVVYKKAVRLPCVHTLCTKCHAQCVDKGSMCPVDQERFCERDVEELEISAEYILNRKHSRSKVCAPDNLATEDLTDVGSACLEMKRAMGKISEDLMSLQTSLNRCSEDVKAEGARSKGQSEAEASKLAEQLNSGFAEELRVLQGAIADYKDHVSKELRLLGCCKPVRVHWYIEEWTGLKKKALEGRLHYSVSQVFDLGLKEGKLRVGCYMKICPGKQDLQLEWPFRKVYTVGVIHPKDQSNVISETLNPANVPWGTPNLTTAEKLETGGFIESDTLHVFLEVEP</sequence>
<gene>
    <name evidence="1" type="ORF">HPB47_017883</name>
</gene>
<organism evidence="1 2">
    <name type="scientific">Ixodes persulcatus</name>
    <name type="common">Taiga tick</name>
    <dbReference type="NCBI Taxonomy" id="34615"/>
    <lineage>
        <taxon>Eukaryota</taxon>
        <taxon>Metazoa</taxon>
        <taxon>Ecdysozoa</taxon>
        <taxon>Arthropoda</taxon>
        <taxon>Chelicerata</taxon>
        <taxon>Arachnida</taxon>
        <taxon>Acari</taxon>
        <taxon>Parasitiformes</taxon>
        <taxon>Ixodida</taxon>
        <taxon>Ixodoidea</taxon>
        <taxon>Ixodidae</taxon>
        <taxon>Ixodinae</taxon>
        <taxon>Ixodes</taxon>
    </lineage>
</organism>
<name>A0AC60QPR7_IXOPE</name>
<protein>
    <submittedName>
        <fullName evidence="1">Uncharacterized protein</fullName>
    </submittedName>
</protein>
<evidence type="ECO:0000313" key="2">
    <source>
        <dbReference type="Proteomes" id="UP000805193"/>
    </source>
</evidence>
<comment type="caution">
    <text evidence="1">The sequence shown here is derived from an EMBL/GenBank/DDBJ whole genome shotgun (WGS) entry which is preliminary data.</text>
</comment>
<dbReference type="Proteomes" id="UP000805193">
    <property type="component" value="Unassembled WGS sequence"/>
</dbReference>
<accession>A0AC60QPR7</accession>
<reference evidence="1 2" key="1">
    <citation type="journal article" date="2020" name="Cell">
        <title>Large-Scale Comparative Analyses of Tick Genomes Elucidate Their Genetic Diversity and Vector Capacities.</title>
        <authorList>
            <consortium name="Tick Genome and Microbiome Consortium (TIGMIC)"/>
            <person name="Jia N."/>
            <person name="Wang J."/>
            <person name="Shi W."/>
            <person name="Du L."/>
            <person name="Sun Y."/>
            <person name="Zhan W."/>
            <person name="Jiang J.F."/>
            <person name="Wang Q."/>
            <person name="Zhang B."/>
            <person name="Ji P."/>
            <person name="Bell-Sakyi L."/>
            <person name="Cui X.M."/>
            <person name="Yuan T.T."/>
            <person name="Jiang B.G."/>
            <person name="Yang W.F."/>
            <person name="Lam T.T."/>
            <person name="Chang Q.C."/>
            <person name="Ding S.J."/>
            <person name="Wang X.J."/>
            <person name="Zhu J.G."/>
            <person name="Ruan X.D."/>
            <person name="Zhao L."/>
            <person name="Wei J.T."/>
            <person name="Ye R.Z."/>
            <person name="Que T.C."/>
            <person name="Du C.H."/>
            <person name="Zhou Y.H."/>
            <person name="Cheng J.X."/>
            <person name="Dai P.F."/>
            <person name="Guo W.B."/>
            <person name="Han X.H."/>
            <person name="Huang E.J."/>
            <person name="Li L.F."/>
            <person name="Wei W."/>
            <person name="Gao Y.C."/>
            <person name="Liu J.Z."/>
            <person name="Shao H.Z."/>
            <person name="Wang X."/>
            <person name="Wang C.C."/>
            <person name="Yang T.C."/>
            <person name="Huo Q.B."/>
            <person name="Li W."/>
            <person name="Chen H.Y."/>
            <person name="Chen S.E."/>
            <person name="Zhou L.G."/>
            <person name="Ni X.B."/>
            <person name="Tian J.H."/>
            <person name="Sheng Y."/>
            <person name="Liu T."/>
            <person name="Pan Y.S."/>
            <person name="Xia L.Y."/>
            <person name="Li J."/>
            <person name="Zhao F."/>
            <person name="Cao W.C."/>
        </authorList>
    </citation>
    <scope>NUCLEOTIDE SEQUENCE [LARGE SCALE GENOMIC DNA]</scope>
    <source>
        <strain evidence="1">Iper-2018</strain>
    </source>
</reference>